<feature type="compositionally biased region" description="Polar residues" evidence="1">
    <location>
        <begin position="27"/>
        <end position="36"/>
    </location>
</feature>
<accession>K0RH54</accession>
<gene>
    <name evidence="2" type="ORF">THAOC_35401</name>
</gene>
<dbReference type="Proteomes" id="UP000266841">
    <property type="component" value="Unassembled WGS sequence"/>
</dbReference>
<dbReference type="EMBL" id="AGNL01048107">
    <property type="protein sequence ID" value="EJK45957.1"/>
    <property type="molecule type" value="Genomic_DNA"/>
</dbReference>
<evidence type="ECO:0000256" key="1">
    <source>
        <dbReference type="SAM" id="MobiDB-lite"/>
    </source>
</evidence>
<organism evidence="2 3">
    <name type="scientific">Thalassiosira oceanica</name>
    <name type="common">Marine diatom</name>
    <dbReference type="NCBI Taxonomy" id="159749"/>
    <lineage>
        <taxon>Eukaryota</taxon>
        <taxon>Sar</taxon>
        <taxon>Stramenopiles</taxon>
        <taxon>Ochrophyta</taxon>
        <taxon>Bacillariophyta</taxon>
        <taxon>Coscinodiscophyceae</taxon>
        <taxon>Thalassiosirophycidae</taxon>
        <taxon>Thalassiosirales</taxon>
        <taxon>Thalassiosiraceae</taxon>
        <taxon>Thalassiosira</taxon>
    </lineage>
</organism>
<evidence type="ECO:0000313" key="3">
    <source>
        <dbReference type="Proteomes" id="UP000266841"/>
    </source>
</evidence>
<name>K0RH54_THAOC</name>
<protein>
    <submittedName>
        <fullName evidence="2">Uncharacterized protein</fullName>
    </submittedName>
</protein>
<dbReference type="OrthoDB" id="41390at2759"/>
<proteinExistence type="predicted"/>
<sequence>MSPSDDDDTSSFKTAPEELDEEDKSSPPDNTPSTESGPELPSRTKSVGFIEHPRDDSMSLPHDDGKDGHESFGLSFREEMRQRRKSRSSSLELRKS</sequence>
<dbReference type="AlphaFoldDB" id="K0RH54"/>
<reference evidence="2 3" key="1">
    <citation type="journal article" date="2012" name="Genome Biol.">
        <title>Genome and low-iron response of an oceanic diatom adapted to chronic iron limitation.</title>
        <authorList>
            <person name="Lommer M."/>
            <person name="Specht M."/>
            <person name="Roy A.S."/>
            <person name="Kraemer L."/>
            <person name="Andreson R."/>
            <person name="Gutowska M.A."/>
            <person name="Wolf J."/>
            <person name="Bergner S.V."/>
            <person name="Schilhabel M.B."/>
            <person name="Klostermeier U.C."/>
            <person name="Beiko R.G."/>
            <person name="Rosenstiel P."/>
            <person name="Hippler M."/>
            <person name="Laroche J."/>
        </authorList>
    </citation>
    <scope>NUCLEOTIDE SEQUENCE [LARGE SCALE GENOMIC DNA]</scope>
    <source>
        <strain evidence="2 3">CCMP1005</strain>
    </source>
</reference>
<feature type="non-terminal residue" evidence="2">
    <location>
        <position position="96"/>
    </location>
</feature>
<feature type="compositionally biased region" description="Basic and acidic residues" evidence="1">
    <location>
        <begin position="51"/>
        <end position="81"/>
    </location>
</feature>
<evidence type="ECO:0000313" key="2">
    <source>
        <dbReference type="EMBL" id="EJK45957.1"/>
    </source>
</evidence>
<keyword evidence="3" id="KW-1185">Reference proteome</keyword>
<feature type="region of interest" description="Disordered" evidence="1">
    <location>
        <begin position="1"/>
        <end position="96"/>
    </location>
</feature>
<comment type="caution">
    <text evidence="2">The sequence shown here is derived from an EMBL/GenBank/DDBJ whole genome shotgun (WGS) entry which is preliminary data.</text>
</comment>